<dbReference type="EMBL" id="MT143546">
    <property type="protein sequence ID" value="QJA98027.1"/>
    <property type="molecule type" value="Genomic_DNA"/>
</dbReference>
<accession>A0A6M3LRP8</accession>
<protein>
    <submittedName>
        <fullName evidence="1">Uncharacterized protein</fullName>
    </submittedName>
</protein>
<name>A0A6M3LRP8_9ZZZZ</name>
<organism evidence="1">
    <name type="scientific">viral metagenome</name>
    <dbReference type="NCBI Taxonomy" id="1070528"/>
    <lineage>
        <taxon>unclassified sequences</taxon>
        <taxon>metagenomes</taxon>
        <taxon>organismal metagenomes</taxon>
    </lineage>
</organism>
<dbReference type="AlphaFoldDB" id="A0A6M3LRP8"/>
<sequence length="60" mass="7140">MKKLMKQYYACSDKASLPHYENIKHFRYPLIILRQHNTRREVTITLMVPQAISSLEGDYV</sequence>
<evidence type="ECO:0000313" key="1">
    <source>
        <dbReference type="EMBL" id="QJA98027.1"/>
    </source>
</evidence>
<reference evidence="1" key="1">
    <citation type="submission" date="2020-03" db="EMBL/GenBank/DDBJ databases">
        <title>The deep terrestrial virosphere.</title>
        <authorList>
            <person name="Holmfeldt K."/>
            <person name="Nilsson E."/>
            <person name="Simone D."/>
            <person name="Lopez-Fernandez M."/>
            <person name="Wu X."/>
            <person name="de Brujin I."/>
            <person name="Lundin D."/>
            <person name="Andersson A."/>
            <person name="Bertilsson S."/>
            <person name="Dopson M."/>
        </authorList>
    </citation>
    <scope>NUCLEOTIDE SEQUENCE</scope>
    <source>
        <strain evidence="1">MM415B05751</strain>
    </source>
</reference>
<proteinExistence type="predicted"/>
<gene>
    <name evidence="1" type="ORF">MM415B05751_0006</name>
</gene>